<proteinExistence type="predicted"/>
<comment type="caution">
    <text evidence="1">The sequence shown here is derived from an EMBL/GenBank/DDBJ whole genome shotgun (WGS) entry which is preliminary data.</text>
</comment>
<evidence type="ECO:0000313" key="1">
    <source>
        <dbReference type="EMBL" id="KAA0024909.1"/>
    </source>
</evidence>
<name>A0A5A7SHS3_9NOCA</name>
<keyword evidence="2" id="KW-1185">Reference proteome</keyword>
<reference evidence="1 2" key="1">
    <citation type="submission" date="2019-07" db="EMBL/GenBank/DDBJ databases">
        <title>Rhodococcus cavernicolus sp. nov., isolated from a cave.</title>
        <authorList>
            <person name="Lee S.D."/>
        </authorList>
    </citation>
    <scope>NUCLEOTIDE SEQUENCE [LARGE SCALE GENOMIC DNA]</scope>
    <source>
        <strain evidence="1 2">C1-24</strain>
    </source>
</reference>
<protein>
    <recommendedName>
        <fullName evidence="3">Transposase</fullName>
    </recommendedName>
</protein>
<evidence type="ECO:0008006" key="3">
    <source>
        <dbReference type="Google" id="ProtNLM"/>
    </source>
</evidence>
<sequence>MITAGEPECTLSDNIFGDALEIIDRSGAAELIDAYYEESTLPGGRPPRGIEYTTRAVLVALLGRIILCRPPTLRGAMATIADFTPGQLTAVGMGGQDCSNAHRDSFAEYKRFHPWWIRRLAPLDPGLGLPARRVTNATHAAALAARTMAQRADSHRAAERIRTVINRIVAGSVREDTPAGSRGDLVVDESIYDLAGPGQGLGSRPDKHRGAAYCGRYYVRDAKTGAISDPRSVDAIKKAAFGLGLTAVTRIGKPDALHGVAPVIIGIDIHPPTSGSVDGLAVALEQAKRNGIDGRNGGRSRWPYLTIDMGYNPKKGFAELMLQQCYSPVARYPKHWNTTFASTNPTGAPNGPQPGPVQAVGAFYCPAVQPLLRGHRTPAMRDLLATDGFRAHDDRLARILPYLMGYNSRPFQTRSGYGRRKLGIVDDTVAKVKLVCPAALGAVKCPLKPESMVDGPVGVPLAAPDWDPSDRGCCANSSVTVTLTPDQLRMAQWDLVPGSWEHSIYFEAARAFTEQRFSLLKSKNVTSIAELKWGPRREPMIKLILALAVAAANRRSQLSHDPKRSRAESIDIRWRQLATDLGREPTRTPPRT</sequence>
<accession>A0A5A7SHS3</accession>
<evidence type="ECO:0000313" key="2">
    <source>
        <dbReference type="Proteomes" id="UP000322244"/>
    </source>
</evidence>
<organism evidence="1 2">
    <name type="scientific">Antrihabitans cavernicola</name>
    <dbReference type="NCBI Taxonomy" id="2495913"/>
    <lineage>
        <taxon>Bacteria</taxon>
        <taxon>Bacillati</taxon>
        <taxon>Actinomycetota</taxon>
        <taxon>Actinomycetes</taxon>
        <taxon>Mycobacteriales</taxon>
        <taxon>Nocardiaceae</taxon>
        <taxon>Antrihabitans</taxon>
    </lineage>
</organism>
<dbReference type="EMBL" id="VLNY01000001">
    <property type="protein sequence ID" value="KAA0024909.1"/>
    <property type="molecule type" value="Genomic_DNA"/>
</dbReference>
<dbReference type="RefSeq" id="WP_149428686.1">
    <property type="nucleotide sequence ID" value="NZ_VLNY01000001.1"/>
</dbReference>
<dbReference type="OrthoDB" id="4587515at2"/>
<dbReference type="Proteomes" id="UP000322244">
    <property type="component" value="Unassembled WGS sequence"/>
</dbReference>
<dbReference type="AlphaFoldDB" id="A0A5A7SHS3"/>
<gene>
    <name evidence="1" type="ORF">FOY51_03015</name>
</gene>